<comment type="similarity">
    <text evidence="3 9">Belongs to the glycogen phosphorylase family.</text>
</comment>
<dbReference type="InterPro" id="IPR011833">
    <property type="entry name" value="Glycg_phsphrylas"/>
</dbReference>
<dbReference type="Pfam" id="PF00343">
    <property type="entry name" value="Phosphorylase"/>
    <property type="match status" value="1"/>
</dbReference>
<evidence type="ECO:0000256" key="8">
    <source>
        <dbReference type="ARBA" id="ARBA00025174"/>
    </source>
</evidence>
<dbReference type="RefSeq" id="WP_281095794.1">
    <property type="nucleotide sequence ID" value="NZ_JARYZI010000020.1"/>
</dbReference>
<dbReference type="GO" id="GO:0004645">
    <property type="term" value="F:1,4-alpha-oligoglucan phosphorylase activity"/>
    <property type="evidence" value="ECO:0007669"/>
    <property type="project" value="UniProtKB-EC"/>
</dbReference>
<comment type="caution">
    <text evidence="10">The sequence shown here is derived from an EMBL/GenBank/DDBJ whole genome shotgun (WGS) entry which is preliminary data.</text>
</comment>
<dbReference type="PANTHER" id="PTHR11468:SF3">
    <property type="entry name" value="GLYCOGEN PHOSPHORYLASE, LIVER FORM"/>
    <property type="match status" value="1"/>
</dbReference>
<dbReference type="InterPro" id="IPR000811">
    <property type="entry name" value="Glyco_trans_35"/>
</dbReference>
<dbReference type="EC" id="2.4.1.1" evidence="9"/>
<sequence length="788" mass="90661">MKKYTEDIKLFLKSEFGKAIENASEQEIYFALSKAIMADLTENWEKTKLDYSKEKQAFYFSAEFLMGRTLGNNLMNLNLYHSIQDELDALGIKLNTLEELEEDAGLGNGGLGRLAACFLDSAATMNVPVNGYGIRYDYGIFKQYFENGFQKEMADNWLKNGDPWSIRKVKEAVTVHFEDGDVLAVPYDTPIVGYGTNNINTLRLWKAEPIVPFDFDLFNDQEYDESVAKKNRAEDISRVLYPNDSTNEGKILRLKQQYFFVSASLQELVRKFKESHGKHFEKFPEYIAVQLNDTHPVVGIPELIRILVDEEHLTFKKAWQIAKETFAYTNHTILNEALEKWWVGFYKELLPRIYEIIDKLDKQFVHELKELGYTKELIKSMRIIQDNMIHMAYLAIYGTKATNGVAALHTEILKNQELKDWYELYPNRFQNKTNGITQRRWLLLSNKQLSGFITELLGSEKWVTDLSEVKKLEQFADDSAILNKFISIKKEKKAELASYILEAEGIEIDPNSIFDIQIKRLHEYKRQLLSAFQILNLYFDIKENPQIDVVPRTFIFGAKAAPGYFRAKGIIKFINEIAKLVNTDKDVNGRIKVVFVSNYRVSYAEKLFPAADLSEQISTAGKEASGTGNMKFMLNGTPTIGTLDGANVEIVEEAGLENNYIFGAEVDELEAIKDTYDPKAIYDAHPRLKKIIDTLIDGTFDDEETGMFEELYNALLVGASWHKADNYFILKDFDSYVEAQKRVDTDYRDQLKWARKCWMNIAGAGKFSSDRTILEYAKDIWNIARIDV</sequence>
<evidence type="ECO:0000313" key="11">
    <source>
        <dbReference type="Proteomes" id="UP001158045"/>
    </source>
</evidence>
<comment type="cofactor">
    <cofactor evidence="2 9">
        <name>pyridoxal 5'-phosphate</name>
        <dbReference type="ChEBI" id="CHEBI:597326"/>
    </cofactor>
</comment>
<protein>
    <recommendedName>
        <fullName evidence="9">Alpha-1,4 glucan phosphorylase</fullName>
        <ecNumber evidence="9">2.4.1.1</ecNumber>
    </recommendedName>
</protein>
<dbReference type="Gene3D" id="3.40.50.2000">
    <property type="entry name" value="Glycogen Phosphorylase B"/>
    <property type="match status" value="2"/>
</dbReference>
<comment type="function">
    <text evidence="9">Allosteric enzyme that catalyzes the rate-limiting step in glycogen catabolism, the phosphorolytic cleavage of glycogen to produce glucose-1-phosphate, and plays a central role in maintaining cellular and organismal glucose homeostasis.</text>
</comment>
<evidence type="ECO:0000256" key="5">
    <source>
        <dbReference type="ARBA" id="ARBA00022679"/>
    </source>
</evidence>
<dbReference type="InterPro" id="IPR035090">
    <property type="entry name" value="Pyridoxal_P_attach_site"/>
</dbReference>
<gene>
    <name evidence="10" type="ORF">QE109_17260</name>
</gene>
<keyword evidence="4 9" id="KW-0328">Glycosyltransferase</keyword>
<evidence type="ECO:0000256" key="9">
    <source>
        <dbReference type="RuleBase" id="RU000587"/>
    </source>
</evidence>
<dbReference type="Proteomes" id="UP001158045">
    <property type="component" value="Unassembled WGS sequence"/>
</dbReference>
<evidence type="ECO:0000256" key="1">
    <source>
        <dbReference type="ARBA" id="ARBA00001275"/>
    </source>
</evidence>
<evidence type="ECO:0000256" key="7">
    <source>
        <dbReference type="ARBA" id="ARBA00023277"/>
    </source>
</evidence>
<evidence type="ECO:0000256" key="6">
    <source>
        <dbReference type="ARBA" id="ARBA00022898"/>
    </source>
</evidence>
<keyword evidence="11" id="KW-1185">Reference proteome</keyword>
<dbReference type="NCBIfam" id="TIGR02093">
    <property type="entry name" value="P_ylase"/>
    <property type="match status" value="1"/>
</dbReference>
<comment type="catalytic activity">
    <reaction evidence="1 9">
        <text>[(1-&gt;4)-alpha-D-glucosyl](n) + phosphate = [(1-&gt;4)-alpha-D-glucosyl](n-1) + alpha-D-glucose 1-phosphate</text>
        <dbReference type="Rhea" id="RHEA:41732"/>
        <dbReference type="Rhea" id="RHEA-COMP:9584"/>
        <dbReference type="Rhea" id="RHEA-COMP:9586"/>
        <dbReference type="ChEBI" id="CHEBI:15444"/>
        <dbReference type="ChEBI" id="CHEBI:43474"/>
        <dbReference type="ChEBI" id="CHEBI:58601"/>
        <dbReference type="EC" id="2.4.1.1"/>
    </reaction>
</comment>
<name>A0ABT6NHJ4_9FIRM</name>
<keyword evidence="5 9" id="KW-0808">Transferase</keyword>
<reference evidence="10 11" key="1">
    <citation type="submission" date="2023-04" db="EMBL/GenBank/DDBJ databases">
        <title>Fusibacter bizertensis strain WBS, isolated from littoral bottom sediments of the Arctic seas - biochemical and genomic analysis.</title>
        <authorList>
            <person name="Brioukhanov A.L."/>
        </authorList>
    </citation>
    <scope>NUCLEOTIDE SEQUENCE [LARGE SCALE GENOMIC DNA]</scope>
    <source>
        <strain evidence="10 11">WBS</strain>
    </source>
</reference>
<proteinExistence type="inferred from homology"/>
<evidence type="ECO:0000256" key="3">
    <source>
        <dbReference type="ARBA" id="ARBA00006047"/>
    </source>
</evidence>
<comment type="function">
    <text evidence="8">Phosphorylase is an important allosteric enzyme in carbohydrate metabolism. Enzymes from different sources differ in their regulatory mechanisms and in their natural substrates. However, all known phosphorylases share catalytic and structural properties.</text>
</comment>
<keyword evidence="6 9" id="KW-0663">Pyridoxal phosphate</keyword>
<dbReference type="PROSITE" id="PS00102">
    <property type="entry name" value="PHOSPHORYLASE"/>
    <property type="match status" value="1"/>
</dbReference>
<dbReference type="PIRSF" id="PIRSF000460">
    <property type="entry name" value="Pprylas_GlgP"/>
    <property type="match status" value="1"/>
</dbReference>
<evidence type="ECO:0000256" key="2">
    <source>
        <dbReference type="ARBA" id="ARBA00001933"/>
    </source>
</evidence>
<keyword evidence="7 9" id="KW-0119">Carbohydrate metabolism</keyword>
<dbReference type="PANTHER" id="PTHR11468">
    <property type="entry name" value="GLYCOGEN PHOSPHORYLASE"/>
    <property type="match status" value="1"/>
</dbReference>
<evidence type="ECO:0000313" key="10">
    <source>
        <dbReference type="EMBL" id="MDH8679899.1"/>
    </source>
</evidence>
<evidence type="ECO:0000256" key="4">
    <source>
        <dbReference type="ARBA" id="ARBA00022676"/>
    </source>
</evidence>
<dbReference type="SUPFAM" id="SSF53756">
    <property type="entry name" value="UDP-Glycosyltransferase/glycogen phosphorylase"/>
    <property type="match status" value="1"/>
</dbReference>
<dbReference type="CDD" id="cd04300">
    <property type="entry name" value="GT35_Glycogen_Phosphorylase"/>
    <property type="match status" value="1"/>
</dbReference>
<dbReference type="EMBL" id="JARYZI010000020">
    <property type="protein sequence ID" value="MDH8679899.1"/>
    <property type="molecule type" value="Genomic_DNA"/>
</dbReference>
<accession>A0ABT6NHJ4</accession>
<organism evidence="10 11">
    <name type="scientific">Fusibacter bizertensis</name>
    <dbReference type="NCBI Taxonomy" id="1488331"/>
    <lineage>
        <taxon>Bacteria</taxon>
        <taxon>Bacillati</taxon>
        <taxon>Bacillota</taxon>
        <taxon>Clostridia</taxon>
        <taxon>Eubacteriales</taxon>
        <taxon>Eubacteriales Family XII. Incertae Sedis</taxon>
        <taxon>Fusibacter</taxon>
    </lineage>
</organism>